<comment type="caution">
    <text evidence="5">The sequence shown here is derived from an EMBL/GenBank/DDBJ whole genome shotgun (WGS) entry which is preliminary data.</text>
</comment>
<dbReference type="STRING" id="1423802.FC56_GL000046"/>
<dbReference type="Proteomes" id="UP000051256">
    <property type="component" value="Unassembled WGS sequence"/>
</dbReference>
<dbReference type="Gene3D" id="2.30.30.940">
    <property type="match status" value="1"/>
</dbReference>
<dbReference type="InterPro" id="IPR050534">
    <property type="entry name" value="Coronavir_polyprotein_1ab"/>
</dbReference>
<accession>A0A0R2CSR7</accession>
<dbReference type="InterPro" id="IPR003593">
    <property type="entry name" value="AAA+_ATPase"/>
</dbReference>
<name>A0A0R2CSR7_9LACO</name>
<dbReference type="GO" id="GO:0003677">
    <property type="term" value="F:DNA binding"/>
    <property type="evidence" value="ECO:0007669"/>
    <property type="project" value="UniProtKB-UniRule"/>
</dbReference>
<dbReference type="InterPro" id="IPR027785">
    <property type="entry name" value="UvrD-like_helicase_C"/>
</dbReference>
<dbReference type="GO" id="GO:0043139">
    <property type="term" value="F:5'-3' DNA helicase activity"/>
    <property type="evidence" value="ECO:0007669"/>
    <property type="project" value="UniProtKB-UniRule"/>
</dbReference>
<sequence>MFQQADNNQAKFIDGQVAAIFFESPDSFYKVALVKVDDTNTDWQESEIVVTGNFGELVEEANYHFIGKIVDHPKYGTQFQVSNYAKQMATTSAGVVKYLSGDNFPGVGIKTAEKIVDSLGIDALQQINADNKVLDKIGISAKVKATIVSNLDIGNDVDQIIMGLNSYGFGSQLAEKIYQKYHQDAMKVIQENPYQLMEDIDGISFKKADAIASELGIEFDSDQRLEAGLLFALTELSLKNGDTYATSEPLLNETLKILNEARPGQISGDKLAAALVELAKTNRVVGQEERIYLSRLFWAEKQIAEHLHRIMANVELTEFKPELLRKKMKTVEKQNGIDYDEFQEEAIAQALKSPIFILTGGPGTGKTTIINGIVHTFANLNDYSLDVNAYKDKPFPIVLAAPTGRAAKHMSESTGLPASTIHRLLGLNGQEDADFSGVKDIDGQLLIIDEMSMVDTDLFKTLLKAVPNHMQVILVGDQDQLPSVGPGQVFHDLISSNTLPKIELERIYRQDEGSSITELAHDIHNGILPADFTENQADRSFIACNENQILSVVKQVVSHAHDKGFELMDTQVLAPMYRGTAGINAINDTIQNVLNPNPQNEVTVKDHLYRIGDKVLQLINSPEENVFNGDLGIITGIEKQKGQTQPTKIVVDFDETQVIYDRSNWNQFTLAYCTSIHKAQGSEFKLVILPLVRRYSKMLKRNLLYTAVTRASDFLIMVGDPVAYQMCVENNSVNRKTTLIQRLAEVLEPAESSAIDSKNDGDIAPDEVKQPTVLTAELIQTEQIDPMIGMQKVKPNDFMK</sequence>
<dbReference type="Gene3D" id="3.40.50.300">
    <property type="entry name" value="P-loop containing nucleotide triphosphate hydrolases"/>
    <property type="match status" value="2"/>
</dbReference>
<proteinExistence type="inferred from homology"/>
<dbReference type="InterPro" id="IPR029493">
    <property type="entry name" value="RecD2-like_HHH"/>
</dbReference>
<evidence type="ECO:0000256" key="1">
    <source>
        <dbReference type="ARBA" id="ARBA00022741"/>
    </source>
</evidence>
<feature type="domain" description="AAA+ ATPase" evidence="4">
    <location>
        <begin position="352"/>
        <end position="512"/>
    </location>
</feature>
<protein>
    <recommendedName>
        <fullName evidence="3">ATP-dependent RecD2 DNA helicase</fullName>
        <ecNumber evidence="3">5.6.2.3</ecNumber>
    </recommendedName>
    <alternativeName>
        <fullName evidence="3">DNA 5'-3' helicase subunit RecD2</fullName>
    </alternativeName>
</protein>
<dbReference type="SMART" id="SM00382">
    <property type="entry name" value="AAA"/>
    <property type="match status" value="1"/>
</dbReference>
<dbReference type="PANTHER" id="PTHR43788">
    <property type="entry name" value="DNA2/NAM7 HELICASE FAMILY MEMBER"/>
    <property type="match status" value="1"/>
</dbReference>
<dbReference type="GO" id="GO:0005524">
    <property type="term" value="F:ATP binding"/>
    <property type="evidence" value="ECO:0007669"/>
    <property type="project" value="UniProtKB-UniRule"/>
</dbReference>
<dbReference type="GO" id="GO:0009338">
    <property type="term" value="C:exodeoxyribonuclease V complex"/>
    <property type="evidence" value="ECO:0007669"/>
    <property type="project" value="TreeGrafter"/>
</dbReference>
<keyword evidence="3" id="KW-0378">Hydrolase</keyword>
<dbReference type="Pfam" id="PF14490">
    <property type="entry name" value="HHH_RecD2"/>
    <property type="match status" value="1"/>
</dbReference>
<evidence type="ECO:0000259" key="4">
    <source>
        <dbReference type="SMART" id="SM00382"/>
    </source>
</evidence>
<dbReference type="PATRIC" id="fig|1423802.4.peg.47"/>
<organism evidence="5 6">
    <name type="scientific">Lentilactobacillus senioris DSM 24302 = JCM 17472</name>
    <dbReference type="NCBI Taxonomy" id="1423802"/>
    <lineage>
        <taxon>Bacteria</taxon>
        <taxon>Bacillati</taxon>
        <taxon>Bacillota</taxon>
        <taxon>Bacilli</taxon>
        <taxon>Lactobacillales</taxon>
        <taxon>Lactobacillaceae</taxon>
        <taxon>Lentilactobacillus</taxon>
    </lineage>
</organism>
<dbReference type="InterPro" id="IPR041451">
    <property type="entry name" value="RecD2_SH13"/>
</dbReference>
<dbReference type="GO" id="GO:0016887">
    <property type="term" value="F:ATP hydrolysis activity"/>
    <property type="evidence" value="ECO:0007669"/>
    <property type="project" value="RHEA"/>
</dbReference>
<feature type="binding site" evidence="3">
    <location>
        <begin position="363"/>
        <end position="367"/>
    </location>
    <ligand>
        <name>ATP</name>
        <dbReference type="ChEBI" id="CHEBI:30616"/>
    </ligand>
</feature>
<keyword evidence="3 5" id="KW-0347">Helicase</keyword>
<evidence type="ECO:0000256" key="2">
    <source>
        <dbReference type="ARBA" id="ARBA00022840"/>
    </source>
</evidence>
<dbReference type="CDD" id="cd17933">
    <property type="entry name" value="DEXSc_RecD-like"/>
    <property type="match status" value="1"/>
</dbReference>
<gene>
    <name evidence="3" type="primary">recD2</name>
    <name evidence="5" type="ORF">FC56_GL000046</name>
</gene>
<evidence type="ECO:0000256" key="3">
    <source>
        <dbReference type="HAMAP-Rule" id="MF_01488"/>
    </source>
</evidence>
<dbReference type="Pfam" id="PF18335">
    <property type="entry name" value="SH3_13"/>
    <property type="match status" value="1"/>
</dbReference>
<keyword evidence="2 3" id="KW-0067">ATP-binding</keyword>
<keyword evidence="3" id="KW-0413">Isomerase</keyword>
<comment type="function">
    <text evidence="3">DNA-dependent ATPase and ATP-dependent 5'-3' DNA helicase. Has no activity on blunt DNA or DNA with 3'-overhangs, requires at least 10 bases of 5'-ssDNA for helicase activity.</text>
</comment>
<keyword evidence="6" id="KW-1185">Reference proteome</keyword>
<dbReference type="Pfam" id="PF13538">
    <property type="entry name" value="UvrD_C_2"/>
    <property type="match status" value="1"/>
</dbReference>
<comment type="similarity">
    <text evidence="3">Belongs to the RecD family. RecD2 subfamily.</text>
</comment>
<dbReference type="EC" id="5.6.2.3" evidence="3"/>
<dbReference type="InterPro" id="IPR027417">
    <property type="entry name" value="P-loop_NTPase"/>
</dbReference>
<keyword evidence="1 3" id="KW-0547">Nucleotide-binding</keyword>
<dbReference type="HAMAP" id="MF_01488">
    <property type="entry name" value="RecD2"/>
    <property type="match status" value="1"/>
</dbReference>
<dbReference type="InterPro" id="IPR055446">
    <property type="entry name" value="RecD2_N_OB"/>
</dbReference>
<dbReference type="PANTHER" id="PTHR43788:SF6">
    <property type="entry name" value="DNA HELICASE B"/>
    <property type="match status" value="1"/>
</dbReference>
<reference evidence="5 6" key="1">
    <citation type="journal article" date="2015" name="Genome Announc.">
        <title>Expanding the biotechnology potential of lactobacilli through comparative genomics of 213 strains and associated genera.</title>
        <authorList>
            <person name="Sun Z."/>
            <person name="Harris H.M."/>
            <person name="McCann A."/>
            <person name="Guo C."/>
            <person name="Argimon S."/>
            <person name="Zhang W."/>
            <person name="Yang X."/>
            <person name="Jeffery I.B."/>
            <person name="Cooney J.C."/>
            <person name="Kagawa T.F."/>
            <person name="Liu W."/>
            <person name="Song Y."/>
            <person name="Salvetti E."/>
            <person name="Wrobel A."/>
            <person name="Rasinkangas P."/>
            <person name="Parkhill J."/>
            <person name="Rea M.C."/>
            <person name="O'Sullivan O."/>
            <person name="Ritari J."/>
            <person name="Douillard F.P."/>
            <person name="Paul Ross R."/>
            <person name="Yang R."/>
            <person name="Briner A.E."/>
            <person name="Felis G.E."/>
            <person name="de Vos W.M."/>
            <person name="Barrangou R."/>
            <person name="Klaenhammer T.R."/>
            <person name="Caufield P.W."/>
            <person name="Cui Y."/>
            <person name="Zhang H."/>
            <person name="O'Toole P.W."/>
        </authorList>
    </citation>
    <scope>NUCLEOTIDE SEQUENCE [LARGE SCALE GENOMIC DNA]</scope>
    <source>
        <strain evidence="5 6">DSM 24302</strain>
    </source>
</reference>
<dbReference type="GO" id="GO:0017116">
    <property type="term" value="F:single-stranded DNA helicase activity"/>
    <property type="evidence" value="ECO:0007669"/>
    <property type="project" value="TreeGrafter"/>
</dbReference>
<dbReference type="Pfam" id="PF13604">
    <property type="entry name" value="AAA_30"/>
    <property type="match status" value="1"/>
</dbReference>
<keyword evidence="3" id="KW-0238">DNA-binding</keyword>
<dbReference type="Pfam" id="PF23139">
    <property type="entry name" value="OB_YrrC"/>
    <property type="match status" value="1"/>
</dbReference>
<dbReference type="GO" id="GO:0006310">
    <property type="term" value="P:DNA recombination"/>
    <property type="evidence" value="ECO:0007669"/>
    <property type="project" value="InterPro"/>
</dbReference>
<dbReference type="AlphaFoldDB" id="A0A0R2CSR7"/>
<evidence type="ECO:0000313" key="5">
    <source>
        <dbReference type="EMBL" id="KRM94066.1"/>
    </source>
</evidence>
<dbReference type="SUPFAM" id="SSF52540">
    <property type="entry name" value="P-loop containing nucleoside triphosphate hydrolases"/>
    <property type="match status" value="2"/>
</dbReference>
<dbReference type="EMBL" id="AYZR01000007">
    <property type="protein sequence ID" value="KRM94066.1"/>
    <property type="molecule type" value="Genomic_DNA"/>
</dbReference>
<evidence type="ECO:0000313" key="6">
    <source>
        <dbReference type="Proteomes" id="UP000051256"/>
    </source>
</evidence>
<dbReference type="NCBIfam" id="TIGR01448">
    <property type="entry name" value="recD_rel"/>
    <property type="match status" value="1"/>
</dbReference>
<comment type="catalytic activity">
    <reaction evidence="3">
        <text>ATP + H2O = ADP + phosphate + H(+)</text>
        <dbReference type="Rhea" id="RHEA:13065"/>
        <dbReference type="ChEBI" id="CHEBI:15377"/>
        <dbReference type="ChEBI" id="CHEBI:15378"/>
        <dbReference type="ChEBI" id="CHEBI:30616"/>
        <dbReference type="ChEBI" id="CHEBI:43474"/>
        <dbReference type="ChEBI" id="CHEBI:456216"/>
        <dbReference type="EC" id="5.6.2.3"/>
    </reaction>
</comment>
<dbReference type="Gene3D" id="1.10.10.2220">
    <property type="match status" value="1"/>
</dbReference>
<dbReference type="InterPro" id="IPR006345">
    <property type="entry name" value="RecD2"/>
</dbReference>
<dbReference type="CDD" id="cd18809">
    <property type="entry name" value="SF1_C_RecD"/>
    <property type="match status" value="1"/>
</dbReference>